<dbReference type="EMBL" id="QTJV01000020">
    <property type="protein sequence ID" value="RFM30731.1"/>
    <property type="molecule type" value="Genomic_DNA"/>
</dbReference>
<reference evidence="1 2" key="1">
    <citation type="submission" date="2018-08" db="EMBL/GenBank/DDBJ databases">
        <title>Chitinophaga sp. K20C18050901, a novel bacterium isolated from forest soil.</title>
        <authorList>
            <person name="Wang C."/>
        </authorList>
    </citation>
    <scope>NUCLEOTIDE SEQUENCE [LARGE SCALE GENOMIC DNA]</scope>
    <source>
        <strain evidence="1 2">K20C18050901</strain>
    </source>
</reference>
<keyword evidence="2" id="KW-1185">Reference proteome</keyword>
<organism evidence="1 2">
    <name type="scientific">Chitinophaga silvisoli</name>
    <dbReference type="NCBI Taxonomy" id="2291814"/>
    <lineage>
        <taxon>Bacteria</taxon>
        <taxon>Pseudomonadati</taxon>
        <taxon>Bacteroidota</taxon>
        <taxon>Chitinophagia</taxon>
        <taxon>Chitinophagales</taxon>
        <taxon>Chitinophagaceae</taxon>
        <taxon>Chitinophaga</taxon>
    </lineage>
</organism>
<evidence type="ECO:0008006" key="3">
    <source>
        <dbReference type="Google" id="ProtNLM"/>
    </source>
</evidence>
<dbReference type="AlphaFoldDB" id="A0A3E1NS02"/>
<protein>
    <recommendedName>
        <fullName evidence="3">YD repeat-containing protein</fullName>
    </recommendedName>
</protein>
<feature type="non-terminal residue" evidence="1">
    <location>
        <position position="913"/>
    </location>
</feature>
<proteinExistence type="predicted"/>
<name>A0A3E1NS02_9BACT</name>
<dbReference type="Proteomes" id="UP000261174">
    <property type="component" value="Unassembled WGS sequence"/>
</dbReference>
<sequence>MLLLLLATAIDSHAQSVTVLRQTLDSNKIAVNDSIVVTDAAYFDGTKLSKLETPYSVKNVITLKINEYSKLYLPSEFTASVKVKITYTKPDTLTDTISQTLTINYKSTDAYTSRSSFVFSNAHKVKVEVLGVNIIAEKDILPALTLENEMYVRPVYKLYCTDAVDSVSDNGAKLVDTSDELTVQWSAVEGADAYDLEWTHIDSTALFRYGTPLDTEAIFRNNATRVTISCPNYNIPLMFDEPGIIFYRVRAVQERSNYVRMETVWSSKYRAGLGKYGYSGHERSLNWQSEIRFAEDGKRKVVVNYYDGTLHSRQTVTKDNSTNTVIVAETMYDYQGRPAIQVMPAPTLSNAVKYFRSFNNAVNGAEYDKNQYDTLASAGDYLTGGAAAMSSLSGANQYYSANNPESNQGMNRYLPNSNGYAFTQTEYTQDNTGRISRQSGVGDVFKLGSNHETRYQYGSPSQEELDLLFGTDVGDKTHYFKNSVKDANGQVAITYVDMHGRTIATALAGSPDSANLSALPGVTPLTYLDTLSRLGSNQLKDLSLEIVESKVVSVDATYTFRYKLNTPSVKMPDCNGTIVNYPVRYDLYITITDDANNQRLPGKKAYERVFRNYTAGTDPTANSTVQNIDVADSLALTSGSYLITKRLVVNSDALAYYRDNIYMAKSLCKTLDDFINDQRALQLTTECLPSCQACFASIGSWDNFRANYMSVGQIQDTAASRGAAWAAYEAAIDACNALCDSTAQTTNVLKQMLLDVTAPSGQYATPEDSANIFSIFYSDANVKLPPYQDTLIVYLDENGKKDTVYDEQAGAWVIPQKLTATQFGRKFKASWANALLKYHPEYCKYLTYIKYKSSYDWDDKFSKIDTYADAVAAGYLNPLGDSSTGNFTIVSANVDPIKYTSIKDGLNSRMQNY</sequence>
<evidence type="ECO:0000313" key="1">
    <source>
        <dbReference type="EMBL" id="RFM30731.1"/>
    </source>
</evidence>
<evidence type="ECO:0000313" key="2">
    <source>
        <dbReference type="Proteomes" id="UP000261174"/>
    </source>
</evidence>
<gene>
    <name evidence="1" type="ORF">DXN04_32855</name>
</gene>
<comment type="caution">
    <text evidence="1">The sequence shown here is derived from an EMBL/GenBank/DDBJ whole genome shotgun (WGS) entry which is preliminary data.</text>
</comment>
<accession>A0A3E1NS02</accession>